<comment type="caution">
    <text evidence="1">The sequence shown here is derived from an EMBL/GenBank/DDBJ whole genome shotgun (WGS) entry which is preliminary data.</text>
</comment>
<sequence length="193" mass="21767">MTIPYDLEMEVVGRIYKEAEEAGWHHLPGTERTPIYHRWADDPNIGERLSLFIKTSAARRLWFKDGPMKEYQRALSGAGKYASLVAVPATDVGTLVLRALGPGWEPDLDTQRVKPMRVLVRNGEESTWFTWGGAHALRHLVYAALRAQANGDATPWALCVVTSFVKPLPPEEREEHLRIGRRCNLTIKHVSGE</sequence>
<dbReference type="STRING" id="36818.BGK67_18795"/>
<dbReference type="EMBL" id="MEHK01000001">
    <property type="protein sequence ID" value="OEJ33094.1"/>
    <property type="molecule type" value="Genomic_DNA"/>
</dbReference>
<gene>
    <name evidence="1" type="ORF">BGK67_18795</name>
</gene>
<evidence type="ECO:0000313" key="1">
    <source>
        <dbReference type="EMBL" id="OEJ33094.1"/>
    </source>
</evidence>
<dbReference type="RefSeq" id="WP_069921343.1">
    <property type="nucleotide sequence ID" value="NZ_MEHK01000001.1"/>
</dbReference>
<proteinExistence type="predicted"/>
<protein>
    <submittedName>
        <fullName evidence="1">Uncharacterized protein</fullName>
    </submittedName>
</protein>
<evidence type="ECO:0000313" key="2">
    <source>
        <dbReference type="Proteomes" id="UP000095705"/>
    </source>
</evidence>
<dbReference type="AlphaFoldDB" id="A0A1E5PU17"/>
<reference evidence="1 2" key="1">
    <citation type="submission" date="2016-08" db="EMBL/GenBank/DDBJ databases">
        <title>The complete genome of Streptomyces subrutilus 10-1-1.</title>
        <authorList>
            <person name="Chen X."/>
        </authorList>
    </citation>
    <scope>NUCLEOTIDE SEQUENCE [LARGE SCALE GENOMIC DNA]</scope>
    <source>
        <strain evidence="1 2">10-1-1</strain>
    </source>
</reference>
<accession>A0A1E5PU17</accession>
<organism evidence="1 2">
    <name type="scientific">Streptomyces subrutilus</name>
    <dbReference type="NCBI Taxonomy" id="36818"/>
    <lineage>
        <taxon>Bacteria</taxon>
        <taxon>Bacillati</taxon>
        <taxon>Actinomycetota</taxon>
        <taxon>Actinomycetes</taxon>
        <taxon>Kitasatosporales</taxon>
        <taxon>Streptomycetaceae</taxon>
        <taxon>Streptomyces</taxon>
    </lineage>
</organism>
<name>A0A1E5PU17_9ACTN</name>
<dbReference type="OrthoDB" id="9182727at2"/>
<keyword evidence="2" id="KW-1185">Reference proteome</keyword>
<dbReference type="Proteomes" id="UP000095705">
    <property type="component" value="Unassembled WGS sequence"/>
</dbReference>